<keyword evidence="6 9" id="KW-0057">Aromatic amino acid biosynthesis</keyword>
<dbReference type="Pfam" id="PF02885">
    <property type="entry name" value="Glycos_trans_3N"/>
    <property type="match status" value="1"/>
</dbReference>
<evidence type="ECO:0000256" key="6">
    <source>
        <dbReference type="ARBA" id="ARBA00023141"/>
    </source>
</evidence>
<dbReference type="EC" id="2.4.2.18" evidence="9"/>
<dbReference type="RefSeq" id="WP_091574631.1">
    <property type="nucleotide sequence ID" value="NZ_FMXM01000002.1"/>
</dbReference>
<dbReference type="InterPro" id="IPR017459">
    <property type="entry name" value="Glycosyl_Trfase_fam3_N_dom"/>
</dbReference>
<comment type="catalytic activity">
    <reaction evidence="7 9">
        <text>N-(5-phospho-beta-D-ribosyl)anthranilate + diphosphate = 5-phospho-alpha-D-ribose 1-diphosphate + anthranilate</text>
        <dbReference type="Rhea" id="RHEA:11768"/>
        <dbReference type="ChEBI" id="CHEBI:16567"/>
        <dbReference type="ChEBI" id="CHEBI:18277"/>
        <dbReference type="ChEBI" id="CHEBI:33019"/>
        <dbReference type="ChEBI" id="CHEBI:58017"/>
        <dbReference type="EC" id="2.4.2.18"/>
    </reaction>
</comment>
<dbReference type="Pfam" id="PF00591">
    <property type="entry name" value="Glycos_transf_3"/>
    <property type="match status" value="1"/>
</dbReference>
<dbReference type="NCBIfam" id="TIGR01245">
    <property type="entry name" value="trpD"/>
    <property type="match status" value="1"/>
</dbReference>
<dbReference type="PANTHER" id="PTHR43285:SF2">
    <property type="entry name" value="ANTHRANILATE PHOSPHORIBOSYLTRANSFERASE"/>
    <property type="match status" value="1"/>
</dbReference>
<dbReference type="Gene3D" id="1.20.970.10">
    <property type="entry name" value="Transferase, Pyrimidine Nucleoside Phosphorylase, Chain C"/>
    <property type="match status" value="1"/>
</dbReference>
<feature type="domain" description="Glycosyl transferase family 3 N-terminal" evidence="11">
    <location>
        <begin position="7"/>
        <end position="66"/>
    </location>
</feature>
<dbReference type="SUPFAM" id="SSF47648">
    <property type="entry name" value="Nucleoside phosphorylase/phosphoribosyltransferase N-terminal domain"/>
    <property type="match status" value="1"/>
</dbReference>
<dbReference type="Proteomes" id="UP000198588">
    <property type="component" value="Unassembled WGS sequence"/>
</dbReference>
<accession>A0A1G5UZ59</accession>
<dbReference type="InterPro" id="IPR000312">
    <property type="entry name" value="Glycosyl_Trfase_fam3"/>
</dbReference>
<dbReference type="UniPathway" id="UPA00035">
    <property type="reaction ID" value="UER00041"/>
</dbReference>
<protein>
    <recommendedName>
        <fullName evidence="9">Anthranilate phosphoribosyltransferase</fullName>
        <ecNumber evidence="9">2.4.2.18</ecNumber>
    </recommendedName>
</protein>
<comment type="similarity">
    <text evidence="9">Belongs to the anthranilate phosphoribosyltransferase family.</text>
</comment>
<keyword evidence="9" id="KW-0460">Magnesium</keyword>
<dbReference type="GO" id="GO:0000287">
    <property type="term" value="F:magnesium ion binding"/>
    <property type="evidence" value="ECO:0007669"/>
    <property type="project" value="UniProtKB-UniRule"/>
</dbReference>
<gene>
    <name evidence="9" type="primary">trpD</name>
    <name evidence="12" type="ORF">SAMN02927914_00086</name>
</gene>
<feature type="domain" description="Glycosyl transferase family 3" evidence="10">
    <location>
        <begin position="76"/>
        <end position="324"/>
    </location>
</feature>
<evidence type="ECO:0000256" key="8">
    <source>
        <dbReference type="ARBA" id="ARBA00061188"/>
    </source>
</evidence>
<evidence type="ECO:0000256" key="9">
    <source>
        <dbReference type="HAMAP-Rule" id="MF_00211"/>
    </source>
</evidence>
<feature type="binding site" evidence="9">
    <location>
        <begin position="84"/>
        <end position="85"/>
    </location>
    <ligand>
        <name>5-phospho-alpha-D-ribose 1-diphosphate</name>
        <dbReference type="ChEBI" id="CHEBI:58017"/>
    </ligand>
</feature>
<dbReference type="OrthoDB" id="9806430at2"/>
<dbReference type="HAMAP" id="MF_00211">
    <property type="entry name" value="TrpD"/>
    <property type="match status" value="1"/>
</dbReference>
<feature type="binding site" evidence="9">
    <location>
        <position position="121"/>
    </location>
    <ligand>
        <name>5-phospho-alpha-D-ribose 1-diphosphate</name>
        <dbReference type="ChEBI" id="CHEBI:58017"/>
    </ligand>
</feature>
<comment type="cofactor">
    <cofactor evidence="9">
        <name>Mg(2+)</name>
        <dbReference type="ChEBI" id="CHEBI:18420"/>
    </cofactor>
    <text evidence="9">Binds 2 magnesium ions per monomer.</text>
</comment>
<feature type="binding site" evidence="9">
    <location>
        <position position="226"/>
    </location>
    <ligand>
        <name>Mg(2+)</name>
        <dbReference type="ChEBI" id="CHEBI:18420"/>
        <label>2</label>
    </ligand>
</feature>
<dbReference type="InterPro" id="IPR036320">
    <property type="entry name" value="Glycosyl_Trfase_fam3_N_dom_sf"/>
</dbReference>
<evidence type="ECO:0000313" key="13">
    <source>
        <dbReference type="Proteomes" id="UP000198588"/>
    </source>
</evidence>
<dbReference type="STRING" id="1165689.SAMN02927914_00086"/>
<feature type="binding site" evidence="9">
    <location>
        <begin position="109"/>
        <end position="117"/>
    </location>
    <ligand>
        <name>5-phospho-alpha-D-ribose 1-diphosphate</name>
        <dbReference type="ChEBI" id="CHEBI:58017"/>
    </ligand>
</feature>
<comment type="subunit">
    <text evidence="9">Homodimer.</text>
</comment>
<dbReference type="InterPro" id="IPR035902">
    <property type="entry name" value="Nuc_phospho_transferase"/>
</dbReference>
<feature type="binding site" evidence="9">
    <location>
        <position position="225"/>
    </location>
    <ligand>
        <name>Mg(2+)</name>
        <dbReference type="ChEBI" id="CHEBI:18420"/>
        <label>2</label>
    </ligand>
</feature>
<dbReference type="EMBL" id="FMXM01000002">
    <property type="protein sequence ID" value="SDA38903.1"/>
    <property type="molecule type" value="Genomic_DNA"/>
</dbReference>
<feature type="binding site" evidence="9">
    <location>
        <position position="81"/>
    </location>
    <ligand>
        <name>anthranilate</name>
        <dbReference type="ChEBI" id="CHEBI:16567"/>
        <label>1</label>
    </ligand>
</feature>
<feature type="binding site" evidence="9">
    <location>
        <position position="89"/>
    </location>
    <ligand>
        <name>5-phospho-alpha-D-ribose 1-diphosphate</name>
        <dbReference type="ChEBI" id="CHEBI:58017"/>
    </ligand>
</feature>
<dbReference type="GO" id="GO:0005829">
    <property type="term" value="C:cytosol"/>
    <property type="evidence" value="ECO:0007669"/>
    <property type="project" value="TreeGrafter"/>
</dbReference>
<evidence type="ECO:0000256" key="2">
    <source>
        <dbReference type="ARBA" id="ARBA00022605"/>
    </source>
</evidence>
<keyword evidence="3 9" id="KW-0328">Glycosyltransferase</keyword>
<feature type="binding site" evidence="9">
    <location>
        <position position="81"/>
    </location>
    <ligand>
        <name>5-phospho-alpha-D-ribose 1-diphosphate</name>
        <dbReference type="ChEBI" id="CHEBI:58017"/>
    </ligand>
</feature>
<comment type="function">
    <text evidence="9">Catalyzes the transfer of the phosphoribosyl group of 5-phosphorylribose-1-pyrophosphate (PRPP) to anthranilate to yield N-(5'-phosphoribosyl)-anthranilate (PRA).</text>
</comment>
<sequence length="336" mass="34371">MSALKTHIAKVAGGTALSFEEAREAFDIIMSGDATPGQIGGFLMALRVRGETVSEISGAVATMRAKMLRVDAPAGAIDIVGTGGDNSHSVNISTGSAFVIAGSGVPVAKHGNRGLSSLTGAADVLTALGVKIDIPPETIGRCIHEAGVGFMFAPAHHPAMKHVGPIRGELGTRTIFNLLGPLSNPAGVVRQMVGVFLPEWIMPVAETLKALGTEHAWVVHGDGYDEITTTGETQVAELIGGEIRSFTLTPEAVGLARHTKDELRGGNAAYNAGALRDMLGGAAGAYRDTVLMNAGAGLVVAGKATTLVDGIAAAAQAIDSGRALQVLDRLIEISNG</sequence>
<feature type="binding site" evidence="9">
    <location>
        <position position="112"/>
    </location>
    <ligand>
        <name>anthranilate</name>
        <dbReference type="ChEBI" id="CHEBI:16567"/>
        <label>1</label>
    </ligand>
</feature>
<dbReference type="Gene3D" id="3.40.1030.10">
    <property type="entry name" value="Nucleoside phosphorylase/phosphoribosyltransferase catalytic domain"/>
    <property type="match status" value="1"/>
</dbReference>
<feature type="binding site" evidence="9">
    <location>
        <position position="93"/>
    </location>
    <ligand>
        <name>Mg(2+)</name>
        <dbReference type="ChEBI" id="CHEBI:18420"/>
        <label>1</label>
    </ligand>
</feature>
<keyword evidence="9" id="KW-0479">Metal-binding</keyword>
<dbReference type="FunFam" id="3.40.1030.10:FF:000002">
    <property type="entry name" value="Anthranilate phosphoribosyltransferase"/>
    <property type="match status" value="1"/>
</dbReference>
<keyword evidence="5 9" id="KW-0822">Tryptophan biosynthesis</keyword>
<feature type="binding site" evidence="9">
    <location>
        <position position="167"/>
    </location>
    <ligand>
        <name>anthranilate</name>
        <dbReference type="ChEBI" id="CHEBI:16567"/>
        <label>2</label>
    </ligand>
</feature>
<dbReference type="InterPro" id="IPR005940">
    <property type="entry name" value="Anthranilate_Pribosyl_Tfrase"/>
</dbReference>
<feature type="binding site" evidence="9">
    <location>
        <begin position="91"/>
        <end position="94"/>
    </location>
    <ligand>
        <name>5-phospho-alpha-D-ribose 1-diphosphate</name>
        <dbReference type="ChEBI" id="CHEBI:58017"/>
    </ligand>
</feature>
<evidence type="ECO:0000256" key="3">
    <source>
        <dbReference type="ARBA" id="ARBA00022676"/>
    </source>
</evidence>
<comment type="pathway">
    <text evidence="1 9">Amino-acid biosynthesis; L-tryptophan biosynthesis; L-tryptophan from chorismate: step 2/5.</text>
</comment>
<feature type="binding site" evidence="9">
    <location>
        <position position="226"/>
    </location>
    <ligand>
        <name>Mg(2+)</name>
        <dbReference type="ChEBI" id="CHEBI:18420"/>
        <label>1</label>
    </ligand>
</feature>
<evidence type="ECO:0000259" key="11">
    <source>
        <dbReference type="Pfam" id="PF02885"/>
    </source>
</evidence>
<evidence type="ECO:0000259" key="10">
    <source>
        <dbReference type="Pfam" id="PF00591"/>
    </source>
</evidence>
<evidence type="ECO:0000256" key="5">
    <source>
        <dbReference type="ARBA" id="ARBA00022822"/>
    </source>
</evidence>
<reference evidence="12 13" key="1">
    <citation type="submission" date="2016-10" db="EMBL/GenBank/DDBJ databases">
        <authorList>
            <person name="de Groot N.N."/>
        </authorList>
    </citation>
    <scope>NUCLEOTIDE SEQUENCE [LARGE SCALE GENOMIC DNA]</scope>
    <source>
        <strain evidence="12 13">CGMCC 1.12097</strain>
    </source>
</reference>
<dbReference type="PANTHER" id="PTHR43285">
    <property type="entry name" value="ANTHRANILATE PHOSPHORIBOSYLTRANSFERASE"/>
    <property type="match status" value="1"/>
</dbReference>
<proteinExistence type="inferred from homology"/>
<dbReference type="AlphaFoldDB" id="A0A1G5UZ59"/>
<evidence type="ECO:0000256" key="4">
    <source>
        <dbReference type="ARBA" id="ARBA00022679"/>
    </source>
</evidence>
<evidence type="ECO:0000256" key="1">
    <source>
        <dbReference type="ARBA" id="ARBA00004907"/>
    </source>
</evidence>
<keyword evidence="2 9" id="KW-0028">Amino-acid biosynthesis</keyword>
<evidence type="ECO:0000256" key="7">
    <source>
        <dbReference type="ARBA" id="ARBA00052328"/>
    </source>
</evidence>
<dbReference type="GO" id="GO:0000162">
    <property type="term" value="P:L-tryptophan biosynthetic process"/>
    <property type="evidence" value="ECO:0007669"/>
    <property type="project" value="UniProtKB-UniRule"/>
</dbReference>
<evidence type="ECO:0000313" key="12">
    <source>
        <dbReference type="EMBL" id="SDA38903.1"/>
    </source>
</evidence>
<dbReference type="SUPFAM" id="SSF52418">
    <property type="entry name" value="Nucleoside phosphorylase/phosphoribosyltransferase catalytic domain"/>
    <property type="match status" value="1"/>
</dbReference>
<comment type="similarity">
    <text evidence="8">In the C-terminal section; belongs to the anthranilate phosphoribosyltransferase family.</text>
</comment>
<name>A0A1G5UZ59_9HYPH</name>
<dbReference type="GO" id="GO:0004048">
    <property type="term" value="F:anthranilate phosphoribosyltransferase activity"/>
    <property type="evidence" value="ECO:0007669"/>
    <property type="project" value="UniProtKB-UniRule"/>
</dbReference>
<organism evidence="12 13">
    <name type="scientific">Mesorhizobium qingshengii</name>
    <dbReference type="NCBI Taxonomy" id="1165689"/>
    <lineage>
        <taxon>Bacteria</taxon>
        <taxon>Pseudomonadati</taxon>
        <taxon>Pseudomonadota</taxon>
        <taxon>Alphaproteobacteria</taxon>
        <taxon>Hyphomicrobiales</taxon>
        <taxon>Phyllobacteriaceae</taxon>
        <taxon>Mesorhizobium</taxon>
    </lineage>
</organism>
<keyword evidence="4 9" id="KW-0808">Transferase</keyword>
<comment type="caution">
    <text evidence="9">Lacks conserved residue(s) required for the propagation of feature annotation.</text>
</comment>